<accession>A0A0C1HF87</accession>
<dbReference type="EMBL" id="JUFZ01000013">
    <property type="protein sequence ID" value="KIC12827.1"/>
    <property type="molecule type" value="Genomic_DNA"/>
</dbReference>
<evidence type="ECO:0000313" key="3">
    <source>
        <dbReference type="Proteomes" id="UP000031390"/>
    </source>
</evidence>
<dbReference type="RefSeq" id="WP_039405173.1">
    <property type="nucleotide sequence ID" value="NZ_CP094242.1"/>
</dbReference>
<dbReference type="Proteomes" id="UP000031390">
    <property type="component" value="Unassembled WGS sequence"/>
</dbReference>
<sequence>MAKRSVIDQLPEAVRHEFERKLVENGFADYQALSEWLQQQGYEISRSAAHRYGQKVQRRFAAIKSSTEAARLIAEGAADEGDTRSEALVAMVQSELFEAMLEIGEMEDLSAVDRFSMVAKSAKNIATLTSASTRLKEYQAKVKAKVAAAAENVAKQAKKGGLSDAAAEAIRKQILGIAS</sequence>
<evidence type="ECO:0000313" key="1">
    <source>
        <dbReference type="EMBL" id="KIC12827.1"/>
    </source>
</evidence>
<proteinExistence type="predicted"/>
<dbReference type="AlphaFoldDB" id="A0A0C1HF87"/>
<reference evidence="1 3" key="1">
    <citation type="submission" date="2014-12" db="EMBL/GenBank/DDBJ databases">
        <title>Genome sequence of Morococcus cerebrosus.</title>
        <authorList>
            <person name="Shin S.-K."/>
            <person name="Yi H."/>
        </authorList>
    </citation>
    <scope>NUCLEOTIDE SEQUENCE [LARGE SCALE GENOMIC DNA]</scope>
    <source>
        <strain evidence="1 3">CIP 81.93</strain>
    </source>
</reference>
<evidence type="ECO:0000313" key="4">
    <source>
        <dbReference type="Proteomes" id="UP000829504"/>
    </source>
</evidence>
<dbReference type="Proteomes" id="UP000829504">
    <property type="component" value="Chromosome"/>
</dbReference>
<dbReference type="InterPro" id="IPR021874">
    <property type="entry name" value="Phage_Mu_Gp27"/>
</dbReference>
<gene>
    <name evidence="1" type="ORF">MCC93_03670</name>
    <name evidence="2" type="ORF">MON37_12225</name>
</gene>
<organism evidence="1 3">
    <name type="scientific">Morococcus cerebrosus</name>
    <dbReference type="NCBI Taxonomy" id="1056807"/>
    <lineage>
        <taxon>Bacteria</taxon>
        <taxon>Pseudomonadati</taxon>
        <taxon>Pseudomonadota</taxon>
        <taxon>Betaproteobacteria</taxon>
        <taxon>Neisseriales</taxon>
        <taxon>Neisseriaceae</taxon>
        <taxon>Morococcus</taxon>
    </lineage>
</organism>
<reference evidence="2 4" key="2">
    <citation type="submission" date="2022-03" db="EMBL/GenBank/DDBJ databases">
        <title>Genome sequencing of Morococcus cerebrosus.</title>
        <authorList>
            <person name="Baek M.-G."/>
            <person name="Yi H."/>
        </authorList>
    </citation>
    <scope>NUCLEOTIDE SEQUENCE [LARGE SCALE GENOMIC DNA]</scope>
    <source>
        <strain evidence="2 4">CIP 81.93</strain>
    </source>
</reference>
<protein>
    <submittedName>
        <fullName evidence="2">DUF3486 family protein</fullName>
    </submittedName>
</protein>
<evidence type="ECO:0000313" key="2">
    <source>
        <dbReference type="EMBL" id="UNV87380.1"/>
    </source>
</evidence>
<dbReference type="PATRIC" id="fig|1056807.3.peg.353"/>
<dbReference type="Pfam" id="PF11985">
    <property type="entry name" value="Phage_Mu_Gp27"/>
    <property type="match status" value="1"/>
</dbReference>
<keyword evidence="4" id="KW-1185">Reference proteome</keyword>
<name>A0A0C1HF87_9NEIS</name>
<dbReference type="EMBL" id="CP094242">
    <property type="protein sequence ID" value="UNV87380.1"/>
    <property type="molecule type" value="Genomic_DNA"/>
</dbReference>